<protein>
    <submittedName>
        <fullName evidence="2">Uncharacterized protein</fullName>
    </submittedName>
</protein>
<evidence type="ECO:0000313" key="3">
    <source>
        <dbReference type="Proteomes" id="UP000479190"/>
    </source>
</evidence>
<dbReference type="AlphaFoldDB" id="A0A6H5J5V0"/>
<organism evidence="2 3">
    <name type="scientific">Trichogramma brassicae</name>
    <dbReference type="NCBI Taxonomy" id="86971"/>
    <lineage>
        <taxon>Eukaryota</taxon>
        <taxon>Metazoa</taxon>
        <taxon>Ecdysozoa</taxon>
        <taxon>Arthropoda</taxon>
        <taxon>Hexapoda</taxon>
        <taxon>Insecta</taxon>
        <taxon>Pterygota</taxon>
        <taxon>Neoptera</taxon>
        <taxon>Endopterygota</taxon>
        <taxon>Hymenoptera</taxon>
        <taxon>Apocrita</taxon>
        <taxon>Proctotrupomorpha</taxon>
        <taxon>Chalcidoidea</taxon>
        <taxon>Trichogrammatidae</taxon>
        <taxon>Trichogramma</taxon>
    </lineage>
</organism>
<feature type="compositionally biased region" description="Polar residues" evidence="1">
    <location>
        <begin position="33"/>
        <end position="47"/>
    </location>
</feature>
<evidence type="ECO:0000313" key="2">
    <source>
        <dbReference type="EMBL" id="CAB0045138.1"/>
    </source>
</evidence>
<dbReference type="Proteomes" id="UP000479190">
    <property type="component" value="Unassembled WGS sequence"/>
</dbReference>
<feature type="region of interest" description="Disordered" evidence="1">
    <location>
        <begin position="23"/>
        <end position="56"/>
    </location>
</feature>
<name>A0A6H5J5V0_9HYME</name>
<keyword evidence="3" id="KW-1185">Reference proteome</keyword>
<gene>
    <name evidence="2" type="ORF">TBRA_LOCUS16684</name>
</gene>
<evidence type="ECO:0000256" key="1">
    <source>
        <dbReference type="SAM" id="MobiDB-lite"/>
    </source>
</evidence>
<proteinExistence type="predicted"/>
<dbReference type="EMBL" id="CADCXV010001528">
    <property type="protein sequence ID" value="CAB0045138.1"/>
    <property type="molecule type" value="Genomic_DNA"/>
</dbReference>
<reference evidence="2 3" key="1">
    <citation type="submission" date="2020-02" db="EMBL/GenBank/DDBJ databases">
        <authorList>
            <person name="Ferguson B K."/>
        </authorList>
    </citation>
    <scope>NUCLEOTIDE SEQUENCE [LARGE SCALE GENOMIC DNA]</scope>
</reference>
<sequence length="56" mass="6776">IERSRRSEFEQRQYVSIDEIAGYSRHRGRDKTTQVSRKQSSHSFLNTHRTHRRSCN</sequence>
<accession>A0A6H5J5V0</accession>
<feature type="non-terminal residue" evidence="2">
    <location>
        <position position="1"/>
    </location>
</feature>